<dbReference type="Gene3D" id="3.10.100.10">
    <property type="entry name" value="Mannose-Binding Protein A, subunit A"/>
    <property type="match status" value="1"/>
</dbReference>
<evidence type="ECO:0000313" key="2">
    <source>
        <dbReference type="EMBL" id="PNV74796.1"/>
    </source>
</evidence>
<feature type="domain" description="DUF1554" evidence="1">
    <location>
        <begin position="63"/>
        <end position="185"/>
    </location>
</feature>
<protein>
    <submittedName>
        <fullName evidence="2">DUF1554 domain-containing protein</fullName>
    </submittedName>
</protein>
<name>A0ABX4YHR2_9LEPT</name>
<dbReference type="Proteomes" id="UP000094669">
    <property type="component" value="Unassembled WGS sequence"/>
</dbReference>
<comment type="caution">
    <text evidence="2">The sequence shown here is derived from an EMBL/GenBank/DDBJ whole genome shotgun (WGS) entry which is preliminary data.</text>
</comment>
<organism evidence="2 3">
    <name type="scientific">Leptospira inadai serovar Lyme</name>
    <dbReference type="NCBI Taxonomy" id="293084"/>
    <lineage>
        <taxon>Bacteria</taxon>
        <taxon>Pseudomonadati</taxon>
        <taxon>Spirochaetota</taxon>
        <taxon>Spirochaetia</taxon>
        <taxon>Leptospirales</taxon>
        <taxon>Leptospiraceae</taxon>
        <taxon>Leptospira</taxon>
    </lineage>
</organism>
<evidence type="ECO:0000313" key="3">
    <source>
        <dbReference type="Proteomes" id="UP000094669"/>
    </source>
</evidence>
<dbReference type="SUPFAM" id="SSF56436">
    <property type="entry name" value="C-type lectin-like"/>
    <property type="match status" value="1"/>
</dbReference>
<dbReference type="Pfam" id="PF07588">
    <property type="entry name" value="DUF1554"/>
    <property type="match status" value="1"/>
</dbReference>
<reference evidence="2" key="1">
    <citation type="submission" date="2018-01" db="EMBL/GenBank/DDBJ databases">
        <title>Genomic characterization of Leptospira inadai serogroup Lyme isolated from captured rat in Brazil and comparative analysis with human reference strain.</title>
        <authorList>
            <person name="Moreno L.Z."/>
            <person name="Loureiro A.P."/>
            <person name="Miraglia F."/>
            <person name="Kremer F.S."/>
            <person name="Eslabao M.R."/>
            <person name="Dellagostin O.A."/>
            <person name="Lilenbaum W."/>
            <person name="Moreno A.M."/>
        </authorList>
    </citation>
    <scope>NUCLEOTIDE SEQUENCE [LARGE SCALE GENOMIC DNA]</scope>
    <source>
        <strain evidence="2">M34/99</strain>
    </source>
</reference>
<sequence length="212" mass="22206">MRRNECIIKLLFFISSLSIGSQLVFCSKPFPKGDEYLLLSVLQSGLGANSPTSFKYIFVTSGTSNGNLGGVSGADTICSAAKATDGASLPGTSTEYRALIVGTGRTAGGTGWPLHASTTYYKNYPNPTLVFSTTSGALPSLPLNQALPGSAIHIWTGISSTWTTGTTCLNWTDNTVGNTGEYGVSGATDITSFNNLLADTCDTLNHLLCVRL</sequence>
<proteinExistence type="predicted"/>
<evidence type="ECO:0000259" key="1">
    <source>
        <dbReference type="Pfam" id="PF07588"/>
    </source>
</evidence>
<dbReference type="InterPro" id="IPR016186">
    <property type="entry name" value="C-type_lectin-like/link_sf"/>
</dbReference>
<dbReference type="RefSeq" id="WP_020988499.1">
    <property type="nucleotide sequence ID" value="NZ_MCRM02000011.1"/>
</dbReference>
<dbReference type="EMBL" id="MCRM02000011">
    <property type="protein sequence ID" value="PNV74796.1"/>
    <property type="molecule type" value="Genomic_DNA"/>
</dbReference>
<keyword evidence="3" id="KW-1185">Reference proteome</keyword>
<gene>
    <name evidence="2" type="ORF">BES34_011920</name>
</gene>
<accession>A0ABX4YHR2</accession>
<dbReference type="InterPro" id="IPR016187">
    <property type="entry name" value="CTDL_fold"/>
</dbReference>
<dbReference type="InterPro" id="IPR011448">
    <property type="entry name" value="DUF1554"/>
</dbReference>